<dbReference type="Proteomes" id="UP001245184">
    <property type="component" value="Unassembled WGS sequence"/>
</dbReference>
<dbReference type="Gene3D" id="3.40.50.2300">
    <property type="match status" value="1"/>
</dbReference>
<evidence type="ECO:0000256" key="9">
    <source>
        <dbReference type="PROSITE-ProRule" id="PRU00169"/>
    </source>
</evidence>
<organism evidence="13 14">
    <name type="scientific">Paraburkholderia graminis</name>
    <dbReference type="NCBI Taxonomy" id="60548"/>
    <lineage>
        <taxon>Bacteria</taxon>
        <taxon>Pseudomonadati</taxon>
        <taxon>Pseudomonadota</taxon>
        <taxon>Betaproteobacteria</taxon>
        <taxon>Burkholderiales</taxon>
        <taxon>Burkholderiaceae</taxon>
        <taxon>Paraburkholderia</taxon>
    </lineage>
</organism>
<dbReference type="CDD" id="cd00082">
    <property type="entry name" value="HisKA"/>
    <property type="match status" value="1"/>
</dbReference>
<dbReference type="PROSITE" id="PS50109">
    <property type="entry name" value="HIS_KIN"/>
    <property type="match status" value="1"/>
</dbReference>
<dbReference type="GO" id="GO:0004673">
    <property type="term" value="F:protein histidine kinase activity"/>
    <property type="evidence" value="ECO:0007669"/>
    <property type="project" value="UniProtKB-EC"/>
</dbReference>
<dbReference type="GO" id="GO:0000160">
    <property type="term" value="P:phosphorelay signal transduction system"/>
    <property type="evidence" value="ECO:0007669"/>
    <property type="project" value="UniProtKB-KW"/>
</dbReference>
<evidence type="ECO:0000256" key="7">
    <source>
        <dbReference type="ARBA" id="ARBA00022840"/>
    </source>
</evidence>
<dbReference type="SUPFAM" id="SSF52172">
    <property type="entry name" value="CheY-like"/>
    <property type="match status" value="1"/>
</dbReference>
<keyword evidence="3 9" id="KW-0597">Phosphoprotein</keyword>
<dbReference type="PROSITE" id="PS50110">
    <property type="entry name" value="RESPONSE_REGULATORY"/>
    <property type="match status" value="1"/>
</dbReference>
<dbReference type="InterPro" id="IPR036890">
    <property type="entry name" value="HATPase_C_sf"/>
</dbReference>
<feature type="modified residue" description="4-aspartylphosphate" evidence="9">
    <location>
        <position position="79"/>
    </location>
</feature>
<evidence type="ECO:0000256" key="8">
    <source>
        <dbReference type="ARBA" id="ARBA00023012"/>
    </source>
</evidence>
<evidence type="ECO:0000256" key="3">
    <source>
        <dbReference type="ARBA" id="ARBA00022553"/>
    </source>
</evidence>
<sequence length="404" mass="44228">MDVPENAMSDSTQTTNQTATPAPLQTPFSVLFVDDDEMSRNHFARAVRDDYRVHLARDADEAMALLHDLGPEIAVLVTDFRMPGRDGGHLLREVGETYPQIVRILVTAYADKDMLLQTFNTGDLFRILEKPLRVESVREVLRQAVTRYAERETRQQRLLAMDETLAFLAHELNTPLAAISLFARSVENDVAQDYDPERQREIGLAATSMLNNAQYCLTLISSFWATVHKSGGPQPASGSAAREVKATRLIATLLDSYPFAGAQREWVAVDARGDFVIHAMPNCVALVLSSLISNALRALDGCPAPSLRVEVVSEPEPEIRLHDNGPGIEPEVKARLLLDPVTTHAGRGGHGMGMIFCNRIMQSFGGGLRIESAVGEGTTVTMRFPGIRGRVQSGVGEARDNGAI</sequence>
<evidence type="ECO:0000256" key="1">
    <source>
        <dbReference type="ARBA" id="ARBA00000085"/>
    </source>
</evidence>
<keyword evidence="4" id="KW-0808">Transferase</keyword>
<keyword evidence="7" id="KW-0067">ATP-binding</keyword>
<evidence type="ECO:0000256" key="5">
    <source>
        <dbReference type="ARBA" id="ARBA00022741"/>
    </source>
</evidence>
<feature type="domain" description="Histidine kinase" evidence="11">
    <location>
        <begin position="167"/>
        <end position="388"/>
    </location>
</feature>
<dbReference type="EC" id="2.7.13.3" evidence="2"/>
<dbReference type="Gene3D" id="1.10.287.130">
    <property type="match status" value="1"/>
</dbReference>
<name>A0ABD5CPC1_9BURK</name>
<evidence type="ECO:0000259" key="12">
    <source>
        <dbReference type="PROSITE" id="PS50110"/>
    </source>
</evidence>
<evidence type="ECO:0000313" key="14">
    <source>
        <dbReference type="Proteomes" id="UP001245184"/>
    </source>
</evidence>
<dbReference type="InterPro" id="IPR001789">
    <property type="entry name" value="Sig_transdc_resp-reg_receiver"/>
</dbReference>
<keyword evidence="5" id="KW-0547">Nucleotide-binding</keyword>
<dbReference type="SMART" id="SM00448">
    <property type="entry name" value="REC"/>
    <property type="match status" value="1"/>
</dbReference>
<dbReference type="PANTHER" id="PTHR42878">
    <property type="entry name" value="TWO-COMPONENT HISTIDINE KINASE"/>
    <property type="match status" value="1"/>
</dbReference>
<dbReference type="AlphaFoldDB" id="A0ABD5CPC1"/>
<dbReference type="InterPro" id="IPR003661">
    <property type="entry name" value="HisK_dim/P_dom"/>
</dbReference>
<dbReference type="InterPro" id="IPR003594">
    <property type="entry name" value="HATPase_dom"/>
</dbReference>
<gene>
    <name evidence="13" type="ORF">QF025_005636</name>
</gene>
<evidence type="ECO:0000256" key="10">
    <source>
        <dbReference type="SAM" id="MobiDB-lite"/>
    </source>
</evidence>
<dbReference type="Pfam" id="PF00072">
    <property type="entry name" value="Response_reg"/>
    <property type="match status" value="1"/>
</dbReference>
<dbReference type="PRINTS" id="PR00344">
    <property type="entry name" value="BCTRLSENSOR"/>
</dbReference>
<reference evidence="13 14" key="1">
    <citation type="submission" date="2023-08" db="EMBL/GenBank/DDBJ databases">
        <title>Genome sequencing of plant associated microbes to promote plant fitness in Sorghum bicolor and Oryza sativa.</title>
        <authorList>
            <person name="Coleman-Derr D."/>
        </authorList>
    </citation>
    <scope>NUCLEOTIDE SEQUENCE [LARGE SCALE GENOMIC DNA]</scope>
    <source>
        <strain evidence="13 14">SLBN-33</strain>
    </source>
</reference>
<evidence type="ECO:0000256" key="2">
    <source>
        <dbReference type="ARBA" id="ARBA00012438"/>
    </source>
</evidence>
<evidence type="ECO:0000259" key="11">
    <source>
        <dbReference type="PROSITE" id="PS50109"/>
    </source>
</evidence>
<dbReference type="InterPro" id="IPR004358">
    <property type="entry name" value="Sig_transdc_His_kin-like_C"/>
</dbReference>
<accession>A0ABD5CPC1</accession>
<dbReference type="InterPro" id="IPR050351">
    <property type="entry name" value="BphY/WalK/GraS-like"/>
</dbReference>
<dbReference type="SMART" id="SM00388">
    <property type="entry name" value="HisKA"/>
    <property type="match status" value="1"/>
</dbReference>
<dbReference type="EMBL" id="JAVIZN010000002">
    <property type="protein sequence ID" value="MDR6206916.1"/>
    <property type="molecule type" value="Genomic_DNA"/>
</dbReference>
<dbReference type="InterPro" id="IPR011006">
    <property type="entry name" value="CheY-like_superfamily"/>
</dbReference>
<proteinExistence type="predicted"/>
<dbReference type="Pfam" id="PF00512">
    <property type="entry name" value="HisKA"/>
    <property type="match status" value="1"/>
</dbReference>
<evidence type="ECO:0000256" key="4">
    <source>
        <dbReference type="ARBA" id="ARBA00022679"/>
    </source>
</evidence>
<dbReference type="PANTHER" id="PTHR42878:SF7">
    <property type="entry name" value="SENSOR HISTIDINE KINASE GLRK"/>
    <property type="match status" value="1"/>
</dbReference>
<feature type="compositionally biased region" description="Low complexity" evidence="10">
    <location>
        <begin position="12"/>
        <end position="22"/>
    </location>
</feature>
<dbReference type="InterPro" id="IPR005467">
    <property type="entry name" value="His_kinase_dom"/>
</dbReference>
<evidence type="ECO:0000313" key="13">
    <source>
        <dbReference type="EMBL" id="MDR6206916.1"/>
    </source>
</evidence>
<keyword evidence="6" id="KW-0418">Kinase</keyword>
<dbReference type="Gene3D" id="3.30.565.10">
    <property type="entry name" value="Histidine kinase-like ATPase, C-terminal domain"/>
    <property type="match status" value="1"/>
</dbReference>
<comment type="caution">
    <text evidence="13">The sequence shown here is derived from an EMBL/GenBank/DDBJ whole genome shotgun (WGS) entry which is preliminary data.</text>
</comment>
<dbReference type="Pfam" id="PF02518">
    <property type="entry name" value="HATPase_c"/>
    <property type="match status" value="1"/>
</dbReference>
<dbReference type="SMART" id="SM00387">
    <property type="entry name" value="HATPase_c"/>
    <property type="match status" value="1"/>
</dbReference>
<dbReference type="SUPFAM" id="SSF55874">
    <property type="entry name" value="ATPase domain of HSP90 chaperone/DNA topoisomerase II/histidine kinase"/>
    <property type="match status" value="1"/>
</dbReference>
<feature type="region of interest" description="Disordered" evidence="10">
    <location>
        <begin position="1"/>
        <end position="22"/>
    </location>
</feature>
<keyword evidence="8" id="KW-0902">Two-component regulatory system</keyword>
<feature type="domain" description="Response regulatory" evidence="12">
    <location>
        <begin position="29"/>
        <end position="145"/>
    </location>
</feature>
<dbReference type="GO" id="GO:0005524">
    <property type="term" value="F:ATP binding"/>
    <property type="evidence" value="ECO:0007669"/>
    <property type="project" value="UniProtKB-KW"/>
</dbReference>
<protein>
    <recommendedName>
        <fullName evidence="2">histidine kinase</fullName>
        <ecNumber evidence="2">2.7.13.3</ecNumber>
    </recommendedName>
</protein>
<comment type="catalytic activity">
    <reaction evidence="1">
        <text>ATP + protein L-histidine = ADP + protein N-phospho-L-histidine.</text>
        <dbReference type="EC" id="2.7.13.3"/>
    </reaction>
</comment>
<evidence type="ECO:0000256" key="6">
    <source>
        <dbReference type="ARBA" id="ARBA00022777"/>
    </source>
</evidence>